<dbReference type="SUPFAM" id="SSF48498">
    <property type="entry name" value="Tetracyclin repressor-like, C-terminal domain"/>
    <property type="match status" value="1"/>
</dbReference>
<evidence type="ECO:0000313" key="7">
    <source>
        <dbReference type="EMBL" id="MBB5916078.1"/>
    </source>
</evidence>
<sequence length="240" mass="26356">MSAGCAMCGTALADRGRGRRRVYCSRSCQARAYRRRVAPPVPQPASPHPRRRQIVEAVWRIAAERGLHAATVREVAAEAGVSTRAVQYHFRSKHDLLVAALRLLHQDNEHRAGRRITADPRDPAALLRAIVDELLPLDAQRRSTLRVLAAYYARSLTDPALAAVFLHDQHPLEDLVTAVITHAQHTGAAPSTLNPRAEADILVSAAVSLGGDVLHGTRTLPEVRRTLDYHLGKILTEVNE</sequence>
<keyword evidence="3 5" id="KW-0238">DNA-binding</keyword>
<dbReference type="InterPro" id="IPR001647">
    <property type="entry name" value="HTH_TetR"/>
</dbReference>
<reference evidence="7 8" key="1">
    <citation type="submission" date="2020-08" db="EMBL/GenBank/DDBJ databases">
        <title>Sequencing the genomes of 1000 actinobacteria strains.</title>
        <authorList>
            <person name="Klenk H.-P."/>
        </authorList>
    </citation>
    <scope>NUCLEOTIDE SEQUENCE [LARGE SCALE GENOMIC DNA]</scope>
    <source>
        <strain evidence="7 8">DSM 43582</strain>
    </source>
</reference>
<dbReference type="AlphaFoldDB" id="A0A7W9PI26"/>
<keyword evidence="8" id="KW-1185">Reference proteome</keyword>
<evidence type="ECO:0000256" key="3">
    <source>
        <dbReference type="ARBA" id="ARBA00023125"/>
    </source>
</evidence>
<dbReference type="Gene3D" id="1.10.357.10">
    <property type="entry name" value="Tetracycline Repressor, domain 2"/>
    <property type="match status" value="1"/>
</dbReference>
<evidence type="ECO:0000259" key="6">
    <source>
        <dbReference type="PROSITE" id="PS50977"/>
    </source>
</evidence>
<dbReference type="EMBL" id="JACHIT010000002">
    <property type="protein sequence ID" value="MBB5916078.1"/>
    <property type="molecule type" value="Genomic_DNA"/>
</dbReference>
<dbReference type="PROSITE" id="PS50977">
    <property type="entry name" value="HTH_TETR_2"/>
    <property type="match status" value="1"/>
</dbReference>
<keyword evidence="1" id="KW-0678">Repressor</keyword>
<dbReference type="InterPro" id="IPR036271">
    <property type="entry name" value="Tet_transcr_reg_TetR-rel_C_sf"/>
</dbReference>
<name>A0A7W9PI26_9NOCA</name>
<feature type="domain" description="HTH tetR-type" evidence="6">
    <location>
        <begin position="48"/>
        <end position="108"/>
    </location>
</feature>
<evidence type="ECO:0000313" key="8">
    <source>
        <dbReference type="Proteomes" id="UP000540412"/>
    </source>
</evidence>
<evidence type="ECO:0000256" key="5">
    <source>
        <dbReference type="PROSITE-ProRule" id="PRU00335"/>
    </source>
</evidence>
<dbReference type="RefSeq" id="WP_218003599.1">
    <property type="nucleotide sequence ID" value="NZ_JACHIT010000002.1"/>
</dbReference>
<dbReference type="GO" id="GO:0000976">
    <property type="term" value="F:transcription cis-regulatory region binding"/>
    <property type="evidence" value="ECO:0007669"/>
    <property type="project" value="TreeGrafter"/>
</dbReference>
<keyword evidence="2" id="KW-0805">Transcription regulation</keyword>
<proteinExistence type="predicted"/>
<dbReference type="Pfam" id="PF00440">
    <property type="entry name" value="TetR_N"/>
    <property type="match status" value="1"/>
</dbReference>
<evidence type="ECO:0000256" key="1">
    <source>
        <dbReference type="ARBA" id="ARBA00022491"/>
    </source>
</evidence>
<dbReference type="InterPro" id="IPR039538">
    <property type="entry name" value="BetI_C"/>
</dbReference>
<dbReference type="SUPFAM" id="SSF46689">
    <property type="entry name" value="Homeodomain-like"/>
    <property type="match status" value="1"/>
</dbReference>
<dbReference type="PANTHER" id="PTHR30055:SF238">
    <property type="entry name" value="MYCOFACTOCIN BIOSYNTHESIS TRANSCRIPTIONAL REGULATOR MFTR-RELATED"/>
    <property type="match status" value="1"/>
</dbReference>
<dbReference type="Pfam" id="PF13977">
    <property type="entry name" value="TetR_C_6"/>
    <property type="match status" value="1"/>
</dbReference>
<dbReference type="GO" id="GO:0003700">
    <property type="term" value="F:DNA-binding transcription factor activity"/>
    <property type="evidence" value="ECO:0007669"/>
    <property type="project" value="TreeGrafter"/>
</dbReference>
<dbReference type="PRINTS" id="PR00455">
    <property type="entry name" value="HTHTETR"/>
</dbReference>
<gene>
    <name evidence="7" type="ORF">BJY24_004990</name>
</gene>
<comment type="caution">
    <text evidence="7">The sequence shown here is derived from an EMBL/GenBank/DDBJ whole genome shotgun (WGS) entry which is preliminary data.</text>
</comment>
<feature type="DNA-binding region" description="H-T-H motif" evidence="5">
    <location>
        <begin position="71"/>
        <end position="90"/>
    </location>
</feature>
<organism evidence="7 8">
    <name type="scientific">Nocardia transvalensis</name>
    <dbReference type="NCBI Taxonomy" id="37333"/>
    <lineage>
        <taxon>Bacteria</taxon>
        <taxon>Bacillati</taxon>
        <taxon>Actinomycetota</taxon>
        <taxon>Actinomycetes</taxon>
        <taxon>Mycobacteriales</taxon>
        <taxon>Nocardiaceae</taxon>
        <taxon>Nocardia</taxon>
    </lineage>
</organism>
<accession>A0A7W9PI26</accession>
<evidence type="ECO:0000256" key="4">
    <source>
        <dbReference type="ARBA" id="ARBA00023163"/>
    </source>
</evidence>
<dbReference type="PANTHER" id="PTHR30055">
    <property type="entry name" value="HTH-TYPE TRANSCRIPTIONAL REGULATOR RUTR"/>
    <property type="match status" value="1"/>
</dbReference>
<dbReference type="Proteomes" id="UP000540412">
    <property type="component" value="Unassembled WGS sequence"/>
</dbReference>
<evidence type="ECO:0000256" key="2">
    <source>
        <dbReference type="ARBA" id="ARBA00023015"/>
    </source>
</evidence>
<dbReference type="InterPro" id="IPR050109">
    <property type="entry name" value="HTH-type_TetR-like_transc_reg"/>
</dbReference>
<dbReference type="InterPro" id="IPR009057">
    <property type="entry name" value="Homeodomain-like_sf"/>
</dbReference>
<protein>
    <submittedName>
        <fullName evidence="7">AcrR family transcriptional regulator</fullName>
    </submittedName>
</protein>
<keyword evidence="4" id="KW-0804">Transcription</keyword>